<dbReference type="RefSeq" id="WP_050741878.1">
    <property type="nucleotide sequence ID" value="NZ_LGYO01000069.1"/>
</dbReference>
<name>A0A0L6TW26_9FIRM</name>
<dbReference type="EMBL" id="LGYO01000069">
    <property type="protein sequence ID" value="KNZ40272.1"/>
    <property type="molecule type" value="Genomic_DNA"/>
</dbReference>
<evidence type="ECO:0000313" key="2">
    <source>
        <dbReference type="Proteomes" id="UP000036873"/>
    </source>
</evidence>
<proteinExistence type="predicted"/>
<dbReference type="OrthoDB" id="1680906at2"/>
<dbReference type="InterPro" id="IPR015231">
    <property type="entry name" value="DUF1934"/>
</dbReference>
<dbReference type="STRING" id="52689.AKG39_18460"/>
<dbReference type="InterPro" id="IPR012674">
    <property type="entry name" value="Calycin"/>
</dbReference>
<sequence>MTEERKKVWLSISGTVKNEEDKDTLEFLTEGDLYKESDGSCVTYEESEVSGMEGTVTTVRVDEQKVSVIRLGTTNSIMEFESGKRNLTWYSTPYGDVTMGILTKDVLVKYNERKEPTKVMIDYNIEIEGITNSQNVLNIKISQ</sequence>
<comment type="caution">
    <text evidence="1">The sequence shown here is derived from an EMBL/GenBank/DDBJ whole genome shotgun (WGS) entry which is preliminary data.</text>
</comment>
<dbReference type="AlphaFoldDB" id="A0A0L6TW26"/>
<dbReference type="Gene3D" id="2.40.128.20">
    <property type="match status" value="1"/>
</dbReference>
<reference evidence="2" key="1">
    <citation type="submission" date="2015-07" db="EMBL/GenBank/DDBJ databases">
        <title>Draft genome sequence of Acetobacterium bakii DSM 8293, a potential psychrophilic chemical producer through syngas fermentation.</title>
        <authorList>
            <person name="Song Y."/>
            <person name="Hwang S."/>
            <person name="Cho B.-K."/>
        </authorList>
    </citation>
    <scope>NUCLEOTIDE SEQUENCE [LARGE SCALE GENOMIC DNA]</scope>
    <source>
        <strain evidence="2">DSM 8239</strain>
    </source>
</reference>
<keyword evidence="2" id="KW-1185">Reference proteome</keyword>
<dbReference type="Pfam" id="PF09148">
    <property type="entry name" value="DUF1934"/>
    <property type="match status" value="1"/>
</dbReference>
<organism evidence="1 2">
    <name type="scientific">Acetobacterium bakii</name>
    <dbReference type="NCBI Taxonomy" id="52689"/>
    <lineage>
        <taxon>Bacteria</taxon>
        <taxon>Bacillati</taxon>
        <taxon>Bacillota</taxon>
        <taxon>Clostridia</taxon>
        <taxon>Eubacteriales</taxon>
        <taxon>Eubacteriaceae</taxon>
        <taxon>Acetobacterium</taxon>
    </lineage>
</organism>
<evidence type="ECO:0008006" key="3">
    <source>
        <dbReference type="Google" id="ProtNLM"/>
    </source>
</evidence>
<evidence type="ECO:0000313" key="1">
    <source>
        <dbReference type="EMBL" id="KNZ40272.1"/>
    </source>
</evidence>
<accession>A0A0L6TW26</accession>
<gene>
    <name evidence="1" type="ORF">AKG39_18460</name>
</gene>
<dbReference type="SUPFAM" id="SSF50814">
    <property type="entry name" value="Lipocalins"/>
    <property type="match status" value="1"/>
</dbReference>
<dbReference type="Proteomes" id="UP000036873">
    <property type="component" value="Unassembled WGS sequence"/>
</dbReference>
<protein>
    <recommendedName>
        <fullName evidence="3">DUF1934 domain-containing protein</fullName>
    </recommendedName>
</protein>